<dbReference type="RefSeq" id="WP_377930413.1">
    <property type="nucleotide sequence ID" value="NZ_JBHUEM010000054.1"/>
</dbReference>
<keyword evidence="2 5" id="KW-0813">Transport</keyword>
<evidence type="ECO:0000256" key="1">
    <source>
        <dbReference type="ARBA" id="ARBA00004196"/>
    </source>
</evidence>
<dbReference type="InterPro" id="IPR006127">
    <property type="entry name" value="ZnuA-like"/>
</dbReference>
<dbReference type="EMBL" id="JBHUEM010000054">
    <property type="protein sequence ID" value="MFD1739178.1"/>
    <property type="molecule type" value="Genomic_DNA"/>
</dbReference>
<dbReference type="InterPro" id="IPR050492">
    <property type="entry name" value="Bact_metal-bind_prot9"/>
</dbReference>
<comment type="subcellular location">
    <subcellularLocation>
        <location evidence="1">Cell envelope</location>
    </subcellularLocation>
</comment>
<dbReference type="InterPro" id="IPR006128">
    <property type="entry name" value="Lipoprotein_PsaA-like"/>
</dbReference>
<dbReference type="PANTHER" id="PTHR42953">
    <property type="entry name" value="HIGH-AFFINITY ZINC UPTAKE SYSTEM PROTEIN ZNUA-RELATED"/>
    <property type="match status" value="1"/>
</dbReference>
<evidence type="ECO:0000313" key="7">
    <source>
        <dbReference type="EMBL" id="MFD1739178.1"/>
    </source>
</evidence>
<dbReference type="Proteomes" id="UP001597214">
    <property type="component" value="Unassembled WGS sequence"/>
</dbReference>
<sequence length="313" mass="34387">MRKSVLIKMVGVLSLVVSMVVGCSTPNETTGNSGEEKIRVTTTIAQIKDVVENVGGDLVAVDSLMGPGVDPHLYNASQGDIQKLSNADIILYNGLHLEGKMGEIFEKMAKDKPTVAVGESVPKEMLLSDEQNPKYHDPHIWFDIDLWIYTVETIEEELSKLSPDHKSTFKENADAYIEQLKVMKEYAEEQIELIPSDARVLVTAHDAFRYFGNAYGLEVRGLQGLSTDSEYGLKDVQDLVKLLVDKKIKAVFIETSISDRSIQAIVEGAASKGHTVTIGGELFSDAMGDEGTEEGTYLGMYKHNIDTIVSALK</sequence>
<dbReference type="PRINTS" id="PR00690">
    <property type="entry name" value="ADHESNFAMILY"/>
</dbReference>
<dbReference type="Gene3D" id="3.40.50.1980">
    <property type="entry name" value="Nitrogenase molybdenum iron protein domain"/>
    <property type="match status" value="2"/>
</dbReference>
<comment type="caution">
    <text evidence="7">The sequence shown here is derived from an EMBL/GenBank/DDBJ whole genome shotgun (WGS) entry which is preliminary data.</text>
</comment>
<evidence type="ECO:0000256" key="3">
    <source>
        <dbReference type="ARBA" id="ARBA00022723"/>
    </source>
</evidence>
<dbReference type="InterPro" id="IPR006129">
    <property type="entry name" value="AdhesinB"/>
</dbReference>
<evidence type="ECO:0000256" key="2">
    <source>
        <dbReference type="ARBA" id="ARBA00022448"/>
    </source>
</evidence>
<dbReference type="PANTHER" id="PTHR42953:SF1">
    <property type="entry name" value="METAL-BINDING PROTEIN HI_0362-RELATED"/>
    <property type="match status" value="1"/>
</dbReference>
<reference evidence="8" key="1">
    <citation type="journal article" date="2019" name="Int. J. Syst. Evol. Microbiol.">
        <title>The Global Catalogue of Microorganisms (GCM) 10K type strain sequencing project: providing services to taxonomists for standard genome sequencing and annotation.</title>
        <authorList>
            <consortium name="The Broad Institute Genomics Platform"/>
            <consortium name="The Broad Institute Genome Sequencing Center for Infectious Disease"/>
            <person name="Wu L."/>
            <person name="Ma J."/>
        </authorList>
    </citation>
    <scope>NUCLEOTIDE SEQUENCE [LARGE SCALE GENOMIC DNA]</scope>
    <source>
        <strain evidence="8">CCUG 49339</strain>
    </source>
</reference>
<protein>
    <submittedName>
        <fullName evidence="7">Metal ABC transporter solute-binding protein, Zn/Mn family</fullName>
    </submittedName>
</protein>
<dbReference type="PRINTS" id="PR00691">
    <property type="entry name" value="ADHESINB"/>
</dbReference>
<evidence type="ECO:0000256" key="5">
    <source>
        <dbReference type="RuleBase" id="RU003512"/>
    </source>
</evidence>
<evidence type="ECO:0000313" key="8">
    <source>
        <dbReference type="Proteomes" id="UP001597214"/>
    </source>
</evidence>
<proteinExistence type="inferred from homology"/>
<comment type="similarity">
    <text evidence="5">Belongs to the bacterial solute-binding protein 9 family.</text>
</comment>
<feature type="chain" id="PRO_5045576055" evidence="6">
    <location>
        <begin position="24"/>
        <end position="313"/>
    </location>
</feature>
<gene>
    <name evidence="7" type="ORF">ACFSCX_22095</name>
</gene>
<organism evidence="7 8">
    <name type="scientific">Bacillus salitolerans</name>
    <dbReference type="NCBI Taxonomy" id="1437434"/>
    <lineage>
        <taxon>Bacteria</taxon>
        <taxon>Bacillati</taxon>
        <taxon>Bacillota</taxon>
        <taxon>Bacilli</taxon>
        <taxon>Bacillales</taxon>
        <taxon>Bacillaceae</taxon>
        <taxon>Bacillus</taxon>
    </lineage>
</organism>
<feature type="signal peptide" evidence="6">
    <location>
        <begin position="1"/>
        <end position="23"/>
    </location>
</feature>
<name>A0ABW4LX87_9BACI</name>
<keyword evidence="8" id="KW-1185">Reference proteome</keyword>
<evidence type="ECO:0000256" key="6">
    <source>
        <dbReference type="SAM" id="SignalP"/>
    </source>
</evidence>
<accession>A0ABW4LX87</accession>
<evidence type="ECO:0000256" key="4">
    <source>
        <dbReference type="ARBA" id="ARBA00022729"/>
    </source>
</evidence>
<dbReference type="PROSITE" id="PS51257">
    <property type="entry name" value="PROKAR_LIPOPROTEIN"/>
    <property type="match status" value="1"/>
</dbReference>
<dbReference type="Pfam" id="PF01297">
    <property type="entry name" value="ZnuA"/>
    <property type="match status" value="1"/>
</dbReference>
<dbReference type="SUPFAM" id="SSF53807">
    <property type="entry name" value="Helical backbone' metal receptor"/>
    <property type="match status" value="1"/>
</dbReference>
<keyword evidence="3" id="KW-0479">Metal-binding</keyword>
<keyword evidence="4 6" id="KW-0732">Signal</keyword>